<evidence type="ECO:0000313" key="1">
    <source>
        <dbReference type="EMBL" id="ADU79181.1"/>
    </source>
</evidence>
<accession>E9NIF5</accession>
<protein>
    <submittedName>
        <fullName evidence="1">Uncharacterized protein</fullName>
    </submittedName>
</protein>
<dbReference type="RefSeq" id="YP_007003153.1">
    <property type="nucleotide sequence ID" value="NC_019485.1"/>
</dbReference>
<proteinExistence type="predicted"/>
<sequence length="169" mass="19414">MDFTYKQVLLIADSLSDSYAKNFVQETMNLIITVELAMSLEEDRKPKAARKCLKAMCKNKYYTHGLVRKDIKEGSTASDIYSWLKSIKDRLHTILLSSVKQLPNASGKHYVFMNQSDKTICMSNKYAAKSKWRCIGKFANSEDAMSETKKLMEDHQLTLIPQEEYIPNV</sequence>
<reference evidence="1 2" key="1">
    <citation type="submission" date="2010-11" db="EMBL/GenBank/DDBJ databases">
        <title>Complete nucleotide sequence of the bacteriophage EcP1, a new member of the N4-like viruses.</title>
        <authorList>
            <person name="Zhu J."/>
            <person name="Rao X."/>
            <person name="Tan Y."/>
            <person name="Hu Z."/>
            <person name="Xiong K."/>
            <person name="Chen Z."/>
            <person name="Li S."/>
            <person name="Yang J."/>
            <person name="Jin X."/>
            <person name="Chen Y."/>
            <person name="Hu F."/>
        </authorList>
    </citation>
    <scope>NUCLEOTIDE SEQUENCE [LARGE SCALE GENOMIC DNA]</scope>
</reference>
<dbReference type="KEGG" id="vg:14006809"/>
<organism evidence="1 2">
    <name type="scientific">Enterobacter phage EcP1</name>
    <dbReference type="NCBI Taxonomy" id="942016"/>
    <lineage>
        <taxon>Viruses</taxon>
        <taxon>Duplodnaviria</taxon>
        <taxon>Heunggongvirae</taxon>
        <taxon>Uroviricota</taxon>
        <taxon>Caudoviricetes</taxon>
        <taxon>Schitoviridae</taxon>
        <taxon>Eceepunavirus</taxon>
        <taxon>Eceepunavirus EcP1</taxon>
    </lineage>
</organism>
<keyword evidence="2" id="KW-1185">Reference proteome</keyword>
<dbReference type="EMBL" id="HQ641380">
    <property type="protein sequence ID" value="ADU79181.1"/>
    <property type="molecule type" value="Genomic_DNA"/>
</dbReference>
<name>E9NIF5_9CAUD</name>
<dbReference type="GeneID" id="14006809"/>
<gene>
    <name evidence="1" type="ORF">EcP1_gp30</name>
</gene>
<dbReference type="Proteomes" id="UP000007263">
    <property type="component" value="Segment"/>
</dbReference>
<evidence type="ECO:0000313" key="2">
    <source>
        <dbReference type="Proteomes" id="UP000007263"/>
    </source>
</evidence>